<comment type="catalytic activity">
    <reaction evidence="15">
        <text>(2R,3R)-2,3-dihydroxy-3-methylpentanoate = (S)-3-methyl-2-oxopentanoate + H2O</text>
        <dbReference type="Rhea" id="RHEA:27694"/>
        <dbReference type="ChEBI" id="CHEBI:15377"/>
        <dbReference type="ChEBI" id="CHEBI:35146"/>
        <dbReference type="ChEBI" id="CHEBI:49258"/>
        <dbReference type="EC" id="4.2.1.9"/>
    </reaction>
</comment>
<comment type="similarity">
    <text evidence="2 15">Belongs to the IlvD/Edd family.</text>
</comment>
<reference evidence="18 19" key="1">
    <citation type="journal article" date="2004" name="Appl. Environ. Microbiol.">
        <title>Mineralization of individual congeners of linear alkylbenzenesulfonate by defined pairs of heterotrophic bacteria.</title>
        <authorList>
            <person name="Schleheck D."/>
            <person name="Knepper T.P."/>
            <person name="Fischer K."/>
            <person name="Cook A.M."/>
        </authorList>
    </citation>
    <scope>NUCLEOTIDE SEQUENCE [LARGE SCALE GENOMIC DNA]</scope>
    <source>
        <strain evidence="19">DSM 14801 / SPH-1</strain>
    </source>
</reference>
<evidence type="ECO:0000256" key="15">
    <source>
        <dbReference type="HAMAP-Rule" id="MF_00012"/>
    </source>
</evidence>
<evidence type="ECO:0000256" key="12">
    <source>
        <dbReference type="ARBA" id="ARBA00029436"/>
    </source>
</evidence>
<dbReference type="GO" id="GO:0051537">
    <property type="term" value="F:2 iron, 2 sulfur cluster binding"/>
    <property type="evidence" value="ECO:0007669"/>
    <property type="project" value="UniProtKB-UniRule"/>
</dbReference>
<feature type="binding site" evidence="15">
    <location>
        <position position="128"/>
    </location>
    <ligand>
        <name>Mg(2+)</name>
        <dbReference type="ChEBI" id="CHEBI:18420"/>
    </ligand>
</feature>
<dbReference type="PROSITE" id="PS00886">
    <property type="entry name" value="ILVD_EDD_1"/>
    <property type="match status" value="1"/>
</dbReference>
<comment type="cofactor">
    <cofactor evidence="15">
        <name>[2Fe-2S] cluster</name>
        <dbReference type="ChEBI" id="CHEBI:190135"/>
    </cofactor>
    <text evidence="15">Binds 1 [2Fe-2S] cluster per subunit. This cluster acts as a Lewis acid cofactor.</text>
</comment>
<comment type="function">
    <text evidence="15">Functions in the biosynthesis of branched-chain amino acids. Catalyzes the dehydration of (2R,3R)-2,3-dihydroxy-3-methylpentanoate (2,3-dihydroxy-3-methylvalerate) into 2-oxo-3-methylpentanoate (2-oxo-3-methylvalerate) and of (2R)-2,3-dihydroxy-3-methylbutanoate (2,3-dihydroxyisovalerate) into 2-oxo-3-methylbutanoate (2-oxoisovalerate), the penultimate precursor to L-isoleucine and L-valine, respectively.</text>
</comment>
<dbReference type="EMBL" id="CP000884">
    <property type="protein sequence ID" value="ABX35647.1"/>
    <property type="molecule type" value="Genomic_DNA"/>
</dbReference>
<proteinExistence type="inferred from homology"/>
<keyword evidence="10 15" id="KW-0100">Branched-chain amino acid biosynthesis</keyword>
<keyword evidence="8 15" id="KW-0411">Iron-sulfur</keyword>
<dbReference type="InterPro" id="IPR004404">
    <property type="entry name" value="DihydroxyA_deHydtase"/>
</dbReference>
<dbReference type="GeneID" id="24113946"/>
<feature type="binding site" description="via carbamate group" evidence="15">
    <location>
        <position position="129"/>
    </location>
    <ligand>
        <name>Mg(2+)</name>
        <dbReference type="ChEBI" id="CHEBI:18420"/>
    </ligand>
</feature>
<evidence type="ECO:0000256" key="10">
    <source>
        <dbReference type="ARBA" id="ARBA00023304"/>
    </source>
</evidence>
<dbReference type="GO" id="GO:0009097">
    <property type="term" value="P:isoleucine biosynthetic process"/>
    <property type="evidence" value="ECO:0007669"/>
    <property type="project" value="UniProtKB-UniRule"/>
</dbReference>
<evidence type="ECO:0000256" key="11">
    <source>
        <dbReference type="ARBA" id="ARBA00029304"/>
    </source>
</evidence>
<dbReference type="Gene3D" id="3.50.30.80">
    <property type="entry name" value="IlvD/EDD C-terminal domain-like"/>
    <property type="match status" value="1"/>
</dbReference>
<keyword evidence="9 15" id="KW-0456">Lyase</keyword>
<dbReference type="KEGG" id="dac:Daci_3009"/>
<evidence type="ECO:0000256" key="3">
    <source>
        <dbReference type="ARBA" id="ARBA00022605"/>
    </source>
</evidence>
<reference evidence="19" key="2">
    <citation type="submission" date="2007-11" db="EMBL/GenBank/DDBJ databases">
        <title>Complete sequence of Delftia acidovorans DSM 14801 / SPH-1.</title>
        <authorList>
            <person name="Copeland A."/>
            <person name="Lucas S."/>
            <person name="Lapidus A."/>
            <person name="Barry K."/>
            <person name="Glavina del Rio T."/>
            <person name="Dalin E."/>
            <person name="Tice H."/>
            <person name="Pitluck S."/>
            <person name="Lowry S."/>
            <person name="Clum A."/>
            <person name="Schmutz J."/>
            <person name="Larimer F."/>
            <person name="Land M."/>
            <person name="Hauser L."/>
            <person name="Kyrpides N."/>
            <person name="Kim E."/>
            <person name="Schleheck D."/>
            <person name="Richardson P."/>
        </authorList>
    </citation>
    <scope>NUCLEOTIDE SEQUENCE [LARGE SCALE GENOMIC DNA]</scope>
    <source>
        <strain evidence="19">DSM 14801 / SPH-1</strain>
    </source>
</reference>
<feature type="modified residue" description="N6-carboxylysine" evidence="15">
    <location>
        <position position="129"/>
    </location>
</feature>
<dbReference type="Proteomes" id="UP000000784">
    <property type="component" value="Chromosome"/>
</dbReference>
<dbReference type="SUPFAM" id="SSF52016">
    <property type="entry name" value="LeuD/IlvD-like"/>
    <property type="match status" value="1"/>
</dbReference>
<dbReference type="InterPro" id="IPR037237">
    <property type="entry name" value="IlvD/EDD_N"/>
</dbReference>
<gene>
    <name evidence="15" type="primary">ilvD</name>
    <name evidence="18" type="ordered locus">Daci_3009</name>
</gene>
<dbReference type="InterPro" id="IPR050165">
    <property type="entry name" value="DHAD_IlvD/Edd"/>
</dbReference>
<dbReference type="NCBIfam" id="TIGR00110">
    <property type="entry name" value="ilvD"/>
    <property type="match status" value="1"/>
</dbReference>
<evidence type="ECO:0000313" key="19">
    <source>
        <dbReference type="Proteomes" id="UP000000784"/>
    </source>
</evidence>
<evidence type="ECO:0000256" key="13">
    <source>
        <dbReference type="ARBA" id="ARBA00029437"/>
    </source>
</evidence>
<evidence type="ECO:0000256" key="2">
    <source>
        <dbReference type="ARBA" id="ARBA00006486"/>
    </source>
</evidence>
<dbReference type="NCBIfam" id="NF002068">
    <property type="entry name" value="PRK00911.1"/>
    <property type="match status" value="1"/>
</dbReference>
<evidence type="ECO:0000256" key="14">
    <source>
        <dbReference type="ARBA" id="ARBA00029490"/>
    </source>
</evidence>
<protein>
    <recommendedName>
        <fullName evidence="14 15">Dihydroxy-acid dehydratase</fullName>
        <shortName evidence="15">DAD</shortName>
        <ecNumber evidence="14 15">4.2.1.9</ecNumber>
    </recommendedName>
</protein>
<dbReference type="UniPathway" id="UPA00047">
    <property type="reaction ID" value="UER00057"/>
</dbReference>
<evidence type="ECO:0000256" key="6">
    <source>
        <dbReference type="ARBA" id="ARBA00022842"/>
    </source>
</evidence>
<dbReference type="Pfam" id="PF24877">
    <property type="entry name" value="ILV_EDD_C"/>
    <property type="match status" value="1"/>
</dbReference>
<dbReference type="FunFam" id="3.50.30.80:FF:000001">
    <property type="entry name" value="Dihydroxy-acid dehydratase"/>
    <property type="match status" value="1"/>
</dbReference>
<feature type="binding site" evidence="15">
    <location>
        <position position="54"/>
    </location>
    <ligand>
        <name>[2Fe-2S] cluster</name>
        <dbReference type="ChEBI" id="CHEBI:190135"/>
    </ligand>
</feature>
<dbReference type="EC" id="4.2.1.9" evidence="14 15"/>
<dbReference type="PANTHER" id="PTHR21000:SF5">
    <property type="entry name" value="DIHYDROXY-ACID DEHYDRATASE, MITOCHONDRIAL"/>
    <property type="match status" value="1"/>
</dbReference>
<comment type="subunit">
    <text evidence="15">Homodimer.</text>
</comment>
<evidence type="ECO:0000259" key="16">
    <source>
        <dbReference type="Pfam" id="PF00920"/>
    </source>
</evidence>
<evidence type="ECO:0000259" key="17">
    <source>
        <dbReference type="Pfam" id="PF24877"/>
    </source>
</evidence>
<dbReference type="InterPro" id="IPR042096">
    <property type="entry name" value="Dihydro-acid_dehy_C"/>
</dbReference>
<evidence type="ECO:0000256" key="8">
    <source>
        <dbReference type="ARBA" id="ARBA00023014"/>
    </source>
</evidence>
<keyword evidence="3 15" id="KW-0028">Amino-acid biosynthesis</keyword>
<dbReference type="PROSITE" id="PS00887">
    <property type="entry name" value="ILVD_EDD_2"/>
    <property type="match status" value="1"/>
</dbReference>
<name>A9C211_DELAS</name>
<comment type="pathway">
    <text evidence="13 15">Amino-acid biosynthesis; L-isoleucine biosynthesis; L-isoleucine from 2-oxobutanoate: step 3/4.</text>
</comment>
<comment type="caution">
    <text evidence="15">Lacks conserved residue(s) required for the propagation of feature annotation.</text>
</comment>
<feature type="domain" description="Dihydroxy-acid/6-phosphogluconate dehydratase C-terminal" evidence="17">
    <location>
        <begin position="368"/>
        <end position="557"/>
    </location>
</feature>
<dbReference type="GO" id="GO:0000287">
    <property type="term" value="F:magnesium ion binding"/>
    <property type="evidence" value="ECO:0007669"/>
    <property type="project" value="UniProtKB-UniRule"/>
</dbReference>
<dbReference type="InterPro" id="IPR020558">
    <property type="entry name" value="DiOHA_6PGluconate_deHydtase_CS"/>
</dbReference>
<dbReference type="GO" id="GO:0009099">
    <property type="term" value="P:L-valine biosynthetic process"/>
    <property type="evidence" value="ECO:0007669"/>
    <property type="project" value="UniProtKB-UniRule"/>
</dbReference>
<dbReference type="UniPathway" id="UPA00049">
    <property type="reaction ID" value="UER00061"/>
</dbReference>
<keyword evidence="5 15" id="KW-0479">Metal-binding</keyword>
<dbReference type="eggNOG" id="COG0129">
    <property type="taxonomic scope" value="Bacteria"/>
</dbReference>
<keyword evidence="6 15" id="KW-0460">Magnesium</keyword>
<evidence type="ECO:0000256" key="9">
    <source>
        <dbReference type="ARBA" id="ARBA00023239"/>
    </source>
</evidence>
<comment type="pathway">
    <text evidence="12 15">Amino-acid biosynthesis; L-valine biosynthesis; L-valine from pyruvate: step 3/4.</text>
</comment>
<dbReference type="GO" id="GO:0004160">
    <property type="term" value="F:dihydroxy-acid dehydratase activity"/>
    <property type="evidence" value="ECO:0007669"/>
    <property type="project" value="UniProtKB-UniRule"/>
</dbReference>
<dbReference type="AlphaFoldDB" id="A9C211"/>
<feature type="active site" description="Proton acceptor" evidence="15">
    <location>
        <position position="476"/>
    </location>
</feature>
<comment type="catalytic activity">
    <reaction evidence="11">
        <text>(2R)-2,3-dihydroxy-3-methylbutanoate = 3-methyl-2-oxobutanoate + H2O</text>
        <dbReference type="Rhea" id="RHEA:24809"/>
        <dbReference type="ChEBI" id="CHEBI:11851"/>
        <dbReference type="ChEBI" id="CHEBI:15377"/>
        <dbReference type="ChEBI" id="CHEBI:49072"/>
        <dbReference type="EC" id="4.2.1.9"/>
    </reaction>
    <physiologicalReaction direction="left-to-right" evidence="11">
        <dbReference type="Rhea" id="RHEA:24810"/>
    </physiologicalReaction>
</comment>
<comment type="cofactor">
    <cofactor evidence="1 15">
        <name>Mg(2+)</name>
        <dbReference type="ChEBI" id="CHEBI:18420"/>
    </cofactor>
</comment>
<feature type="binding site" evidence="15">
    <location>
        <position position="86"/>
    </location>
    <ligand>
        <name>Mg(2+)</name>
        <dbReference type="ChEBI" id="CHEBI:18420"/>
    </ligand>
</feature>
<evidence type="ECO:0000256" key="4">
    <source>
        <dbReference type="ARBA" id="ARBA00022714"/>
    </source>
</evidence>
<dbReference type="HAMAP" id="MF_00012">
    <property type="entry name" value="IlvD"/>
    <property type="match status" value="1"/>
</dbReference>
<feature type="binding site" evidence="15">
    <location>
        <position position="450"/>
    </location>
    <ligand>
        <name>Mg(2+)</name>
        <dbReference type="ChEBI" id="CHEBI:18420"/>
    </ligand>
</feature>
<dbReference type="InterPro" id="IPR056740">
    <property type="entry name" value="ILV_EDD_C"/>
</dbReference>
<keyword evidence="19" id="KW-1185">Reference proteome</keyword>
<feature type="binding site" evidence="15">
    <location>
        <position position="112"/>
    </location>
    <ligand>
        <name>[2Fe-2S] cluster</name>
        <dbReference type="ChEBI" id="CHEBI:190135"/>
    </ligand>
</feature>
<dbReference type="PANTHER" id="PTHR21000">
    <property type="entry name" value="DIHYDROXY-ACID DEHYDRATASE DAD"/>
    <property type="match status" value="1"/>
</dbReference>
<sequence>MTPPNQINRRSSHITEGKARAANRSMFYGMGYKEEDFKKPMVGVANGHSTITPCNSGLQRLADAAIAGIEEAGGNAQVFGTPTISDGMSMGTEGMKYSLVSREVIADCIETCVGGQWMDGVLVVGGCDKNMPGGMMGMLRANVPAIYVYGGTILPGRWKGRDLNIVSVFEAVGENAAGKISDQELKDIEQHAIPGTGSCGGMYTANTMSSAFEALGMSLPYSSTMANPHDEKENSAKESARVLIEAIKMDLKPRDIVTRKSIENAVSVIMATGGSTNAVLHFLAIAHAAGVPWSIDDFERIRQRVPVLCDLKPSGRYLAVDLHQAGGIPQVMKILLNAGLLHGDCITISGQTIAQTLAGVPDEPPNPQIIRPLSDALYPQGHLAILKGNLSPEGAVAKITGLKNPVITGPARVFDDEQSALAAILDGRIQAGDVMVLRYLGPKGGPGMPEMLAPTGALIGAGLGESVGLITDGRFSGGTWGMVVGHVAPEAAVGGTIALVHEGDSITIDAHALRLQLNVPEDVLAQRRAAWKAPAPRYTRGVQAKFAFNASSASSGAVLDNFAI</sequence>
<evidence type="ECO:0000256" key="5">
    <source>
        <dbReference type="ARBA" id="ARBA00022723"/>
    </source>
</evidence>
<feature type="domain" description="Dihydroxy-acid/6-phosphogluconate dehydratase N-terminal" evidence="16">
    <location>
        <begin position="39"/>
        <end position="355"/>
    </location>
</feature>
<dbReference type="SUPFAM" id="SSF143975">
    <property type="entry name" value="IlvD/EDD N-terminal domain-like"/>
    <property type="match status" value="1"/>
</dbReference>
<evidence type="ECO:0000256" key="1">
    <source>
        <dbReference type="ARBA" id="ARBA00001946"/>
    </source>
</evidence>
<dbReference type="RefSeq" id="WP_012204853.1">
    <property type="nucleotide sequence ID" value="NC_010002.1"/>
</dbReference>
<organism evidence="18 19">
    <name type="scientific">Delftia acidovorans (strain DSM 14801 / SPH-1)</name>
    <dbReference type="NCBI Taxonomy" id="398578"/>
    <lineage>
        <taxon>Bacteria</taxon>
        <taxon>Pseudomonadati</taxon>
        <taxon>Pseudomonadota</taxon>
        <taxon>Betaproteobacteria</taxon>
        <taxon>Burkholderiales</taxon>
        <taxon>Comamonadaceae</taxon>
        <taxon>Delftia</taxon>
    </lineage>
</organism>
<evidence type="ECO:0000256" key="7">
    <source>
        <dbReference type="ARBA" id="ARBA00023004"/>
    </source>
</evidence>
<dbReference type="InterPro" id="IPR000581">
    <property type="entry name" value="ILV_EDD_N"/>
</dbReference>
<accession>A9C211</accession>
<keyword evidence="7 15" id="KW-0408">Iron</keyword>
<dbReference type="Pfam" id="PF00920">
    <property type="entry name" value="ILVD_EDD_N"/>
    <property type="match status" value="1"/>
</dbReference>
<evidence type="ECO:0000313" key="18">
    <source>
        <dbReference type="EMBL" id="ABX35647.1"/>
    </source>
</evidence>
<dbReference type="STRING" id="398578.Daci_3009"/>
<dbReference type="HOGENOM" id="CLU_014271_4_2_4"/>
<keyword evidence="4 15" id="KW-0001">2Fe-2S</keyword>